<gene>
    <name evidence="2" type="ORF">RIF29_47006</name>
</gene>
<dbReference type="Proteomes" id="UP001372338">
    <property type="component" value="Unassembled WGS sequence"/>
</dbReference>
<dbReference type="AlphaFoldDB" id="A0AAN9DRG0"/>
<feature type="region of interest" description="Disordered" evidence="1">
    <location>
        <begin position="199"/>
        <end position="218"/>
    </location>
</feature>
<reference evidence="2 3" key="1">
    <citation type="submission" date="2024-01" db="EMBL/GenBank/DDBJ databases">
        <title>The genomes of 5 underutilized Papilionoideae crops provide insights into root nodulation and disease resistanc.</title>
        <authorList>
            <person name="Yuan L."/>
        </authorList>
    </citation>
    <scope>NUCLEOTIDE SEQUENCE [LARGE SCALE GENOMIC DNA]</scope>
    <source>
        <strain evidence="2">ZHUSHIDOU_FW_LH</strain>
        <tissue evidence="2">Leaf</tissue>
    </source>
</reference>
<evidence type="ECO:0000256" key="1">
    <source>
        <dbReference type="SAM" id="MobiDB-lite"/>
    </source>
</evidence>
<comment type="caution">
    <text evidence="2">The sequence shown here is derived from an EMBL/GenBank/DDBJ whole genome shotgun (WGS) entry which is preliminary data.</text>
</comment>
<feature type="region of interest" description="Disordered" evidence="1">
    <location>
        <begin position="130"/>
        <end position="160"/>
    </location>
</feature>
<protein>
    <submittedName>
        <fullName evidence="2">Uncharacterized protein</fullName>
    </submittedName>
</protein>
<evidence type="ECO:0000313" key="2">
    <source>
        <dbReference type="EMBL" id="KAK7234357.1"/>
    </source>
</evidence>
<evidence type="ECO:0000313" key="3">
    <source>
        <dbReference type="Proteomes" id="UP001372338"/>
    </source>
</evidence>
<organism evidence="2 3">
    <name type="scientific">Crotalaria pallida</name>
    <name type="common">Smooth rattlebox</name>
    <name type="synonym">Crotalaria striata</name>
    <dbReference type="NCBI Taxonomy" id="3830"/>
    <lineage>
        <taxon>Eukaryota</taxon>
        <taxon>Viridiplantae</taxon>
        <taxon>Streptophyta</taxon>
        <taxon>Embryophyta</taxon>
        <taxon>Tracheophyta</taxon>
        <taxon>Spermatophyta</taxon>
        <taxon>Magnoliopsida</taxon>
        <taxon>eudicotyledons</taxon>
        <taxon>Gunneridae</taxon>
        <taxon>Pentapetalae</taxon>
        <taxon>rosids</taxon>
        <taxon>fabids</taxon>
        <taxon>Fabales</taxon>
        <taxon>Fabaceae</taxon>
        <taxon>Papilionoideae</taxon>
        <taxon>50 kb inversion clade</taxon>
        <taxon>genistoids sensu lato</taxon>
        <taxon>core genistoids</taxon>
        <taxon>Crotalarieae</taxon>
        <taxon>Crotalaria</taxon>
    </lineage>
</organism>
<accession>A0AAN9DRG0</accession>
<proteinExistence type="predicted"/>
<name>A0AAN9DRG0_CROPI</name>
<sequence>MASMPLRMPENNDSFAIPDFIPSQEQVMGLGTILVDPFRASNQTSTRPFSEQSCWKGKQAIEEWETQKVVAGSSTPRGAGRTPSFKYSNRAAESVRQIGNLRLQPWAQAPFRRQSVLNLVPAQAARTTNNWYSPMGSGAKMSKTQKEFKGKDTKRRPQAKEIPKNRYIQAWLPSGTSPWLQSRAGLQERPVRVRLSAYSMEETRSQGPKGKRDSRIPRKEQIEVQQGELNAALTAPELPTSYRASALMELEVALRETPHYLEQGKSLG</sequence>
<dbReference type="EMBL" id="JAYWIO010000063">
    <property type="protein sequence ID" value="KAK7234357.1"/>
    <property type="molecule type" value="Genomic_DNA"/>
</dbReference>
<keyword evidence="3" id="KW-1185">Reference proteome</keyword>